<dbReference type="InterPro" id="IPR050243">
    <property type="entry name" value="PHP_phosphatase"/>
</dbReference>
<proteinExistence type="predicted"/>
<protein>
    <submittedName>
        <fullName evidence="1">DNA polymerase X family</fullName>
    </submittedName>
</protein>
<name>A0A380FFM3_STAGA</name>
<dbReference type="PANTHER" id="PTHR36928:SF1">
    <property type="entry name" value="PHOSPHATASE YCDX-RELATED"/>
    <property type="match status" value="1"/>
</dbReference>
<dbReference type="Gene3D" id="3.20.20.140">
    <property type="entry name" value="Metal-dependent hydrolases"/>
    <property type="match status" value="1"/>
</dbReference>
<dbReference type="GO" id="GO:0042578">
    <property type="term" value="F:phosphoric ester hydrolase activity"/>
    <property type="evidence" value="ECO:0007669"/>
    <property type="project" value="TreeGrafter"/>
</dbReference>
<evidence type="ECO:0000313" key="1">
    <source>
        <dbReference type="EMBL" id="SUM32560.1"/>
    </source>
</evidence>
<sequence>MDLNAETLKKHPNVKLTINTDAHHIDHLEFMQYGVATAQKGFVAKDRVINTMSRDAFKSMIENNIKMKK</sequence>
<dbReference type="SUPFAM" id="SSF89550">
    <property type="entry name" value="PHP domain-like"/>
    <property type="match status" value="1"/>
</dbReference>
<dbReference type="Proteomes" id="UP000255277">
    <property type="component" value="Unassembled WGS sequence"/>
</dbReference>
<dbReference type="EMBL" id="UHDK01000001">
    <property type="protein sequence ID" value="SUM32560.1"/>
    <property type="molecule type" value="Genomic_DNA"/>
</dbReference>
<accession>A0A380FFM3</accession>
<reference evidence="1 2" key="1">
    <citation type="submission" date="2018-06" db="EMBL/GenBank/DDBJ databases">
        <authorList>
            <consortium name="Pathogen Informatics"/>
            <person name="Doyle S."/>
        </authorList>
    </citation>
    <scope>NUCLEOTIDE SEQUENCE [LARGE SCALE GENOMIC DNA]</scope>
    <source>
        <strain evidence="1 2">NCTC12195</strain>
    </source>
</reference>
<dbReference type="PANTHER" id="PTHR36928">
    <property type="entry name" value="PHOSPHATASE YCDX-RELATED"/>
    <property type="match status" value="1"/>
</dbReference>
<gene>
    <name evidence="1" type="ORF">NCTC12195_02006</name>
</gene>
<organism evidence="1 2">
    <name type="scientific">Staphylococcus gallinarum</name>
    <dbReference type="NCBI Taxonomy" id="1293"/>
    <lineage>
        <taxon>Bacteria</taxon>
        <taxon>Bacillati</taxon>
        <taxon>Bacillota</taxon>
        <taxon>Bacilli</taxon>
        <taxon>Bacillales</taxon>
        <taxon>Staphylococcaceae</taxon>
        <taxon>Staphylococcus</taxon>
    </lineage>
</organism>
<evidence type="ECO:0000313" key="2">
    <source>
        <dbReference type="Proteomes" id="UP000255277"/>
    </source>
</evidence>
<dbReference type="GO" id="GO:0005829">
    <property type="term" value="C:cytosol"/>
    <property type="evidence" value="ECO:0007669"/>
    <property type="project" value="TreeGrafter"/>
</dbReference>
<dbReference type="GO" id="GO:0008270">
    <property type="term" value="F:zinc ion binding"/>
    <property type="evidence" value="ECO:0007669"/>
    <property type="project" value="TreeGrafter"/>
</dbReference>
<dbReference type="AlphaFoldDB" id="A0A380FFM3"/>
<dbReference type="InterPro" id="IPR016195">
    <property type="entry name" value="Pol/histidinol_Pase-like"/>
</dbReference>